<feature type="non-terminal residue" evidence="1">
    <location>
        <position position="1"/>
    </location>
</feature>
<evidence type="ECO:0000313" key="1">
    <source>
        <dbReference type="EMBL" id="KAK5086646.1"/>
    </source>
</evidence>
<sequence>PQGWLSAWESYEYGVVDRRRSLWLAPINRSRPSRDKQYCATMACTHEQEHKVIE</sequence>
<dbReference type="EMBL" id="JAVRRJ010000003">
    <property type="protein sequence ID" value="KAK5086646.1"/>
    <property type="molecule type" value="Genomic_DNA"/>
</dbReference>
<name>A0AAN7T0P3_9EURO</name>
<comment type="caution">
    <text evidence="1">The sequence shown here is derived from an EMBL/GenBank/DDBJ whole genome shotgun (WGS) entry which is preliminary data.</text>
</comment>
<keyword evidence="2" id="KW-1185">Reference proteome</keyword>
<dbReference type="AlphaFoldDB" id="A0AAN7T0P3"/>
<gene>
    <name evidence="1" type="ORF">LTR05_003814</name>
</gene>
<accession>A0AAN7T0P3</accession>
<organism evidence="1 2">
    <name type="scientific">Lithohypha guttulata</name>
    <dbReference type="NCBI Taxonomy" id="1690604"/>
    <lineage>
        <taxon>Eukaryota</taxon>
        <taxon>Fungi</taxon>
        <taxon>Dikarya</taxon>
        <taxon>Ascomycota</taxon>
        <taxon>Pezizomycotina</taxon>
        <taxon>Eurotiomycetes</taxon>
        <taxon>Chaetothyriomycetidae</taxon>
        <taxon>Chaetothyriales</taxon>
        <taxon>Trichomeriaceae</taxon>
        <taxon>Lithohypha</taxon>
    </lineage>
</organism>
<reference evidence="1 2" key="1">
    <citation type="submission" date="2023-08" db="EMBL/GenBank/DDBJ databases">
        <title>Black Yeasts Isolated from many extreme environments.</title>
        <authorList>
            <person name="Coleine C."/>
            <person name="Stajich J.E."/>
            <person name="Selbmann L."/>
        </authorList>
    </citation>
    <scope>NUCLEOTIDE SEQUENCE [LARGE SCALE GENOMIC DNA]</scope>
    <source>
        <strain evidence="1 2">CCFEE 5910</strain>
    </source>
</reference>
<dbReference type="Proteomes" id="UP001309876">
    <property type="component" value="Unassembled WGS sequence"/>
</dbReference>
<protein>
    <submittedName>
        <fullName evidence="1">Uncharacterized protein</fullName>
    </submittedName>
</protein>
<proteinExistence type="predicted"/>
<evidence type="ECO:0000313" key="2">
    <source>
        <dbReference type="Proteomes" id="UP001309876"/>
    </source>
</evidence>